<dbReference type="PROSITE" id="PS50949">
    <property type="entry name" value="HTH_GNTR"/>
    <property type="match status" value="1"/>
</dbReference>
<proteinExistence type="predicted"/>
<reference evidence="6 8" key="3">
    <citation type="submission" date="2018-08" db="EMBL/GenBank/DDBJ databases">
        <title>A genome reference for cultivated species of the human gut microbiota.</title>
        <authorList>
            <person name="Zou Y."/>
            <person name="Xue W."/>
            <person name="Luo G."/>
        </authorList>
    </citation>
    <scope>NUCLEOTIDE SEQUENCE [LARGE SCALE GENOMIC DNA]</scope>
    <source>
        <strain evidence="6 8">AM32-8LB</strain>
    </source>
</reference>
<dbReference type="EMBL" id="CVRS01000026">
    <property type="protein sequence ID" value="CRL33934.1"/>
    <property type="molecule type" value="Genomic_DNA"/>
</dbReference>
<dbReference type="PANTHER" id="PTHR43537:SF24">
    <property type="entry name" value="GLUCONATE OPERON TRANSCRIPTIONAL REPRESSOR"/>
    <property type="match status" value="1"/>
</dbReference>
<feature type="domain" description="HTH gntR-type" evidence="4">
    <location>
        <begin position="9"/>
        <end position="77"/>
    </location>
</feature>
<organism evidence="5 7">
    <name type="scientific">Roseburia inulinivorans</name>
    <dbReference type="NCBI Taxonomy" id="360807"/>
    <lineage>
        <taxon>Bacteria</taxon>
        <taxon>Bacillati</taxon>
        <taxon>Bacillota</taxon>
        <taxon>Clostridia</taxon>
        <taxon>Lachnospirales</taxon>
        <taxon>Lachnospiraceae</taxon>
        <taxon>Roseburia</taxon>
    </lineage>
</organism>
<dbReference type="Gene3D" id="1.10.10.10">
    <property type="entry name" value="Winged helix-like DNA-binding domain superfamily/Winged helix DNA-binding domain"/>
    <property type="match status" value="1"/>
</dbReference>
<dbReference type="InterPro" id="IPR011711">
    <property type="entry name" value="GntR_C"/>
</dbReference>
<keyword evidence="2" id="KW-0238">DNA-binding</keyword>
<gene>
    <name evidence="6" type="ORF">DW813_14855</name>
    <name evidence="5" type="ORF">RIL183_13641</name>
</gene>
<dbReference type="SUPFAM" id="SSF46785">
    <property type="entry name" value="Winged helix' DNA-binding domain"/>
    <property type="match status" value="1"/>
</dbReference>
<keyword evidence="3" id="KW-0804">Transcription</keyword>
<dbReference type="STRING" id="360807.ERS852392_02305"/>
<evidence type="ECO:0000313" key="7">
    <source>
        <dbReference type="Proteomes" id="UP000049828"/>
    </source>
</evidence>
<dbReference type="InterPro" id="IPR036388">
    <property type="entry name" value="WH-like_DNA-bd_sf"/>
</dbReference>
<evidence type="ECO:0000313" key="8">
    <source>
        <dbReference type="Proteomes" id="UP000266391"/>
    </source>
</evidence>
<evidence type="ECO:0000259" key="4">
    <source>
        <dbReference type="PROSITE" id="PS50949"/>
    </source>
</evidence>
<dbReference type="Gene3D" id="1.20.120.530">
    <property type="entry name" value="GntR ligand-binding domain-like"/>
    <property type="match status" value="1"/>
</dbReference>
<dbReference type="SUPFAM" id="SSF48008">
    <property type="entry name" value="GntR ligand-binding domain-like"/>
    <property type="match status" value="1"/>
</dbReference>
<dbReference type="Proteomes" id="UP000266391">
    <property type="component" value="Unassembled WGS sequence"/>
</dbReference>
<sequence>MEFKKLNAPSLKELFVNELQNMILSGKLEIGSKLPPERELAESMKVSRAVINSGIAELEKKGFLVVRPRIGTFVADYHRDGSLDTLVAIMNYNGGVLKNREVKSVLEARIMFMVEASQFAIDRASDKELLGLQEYVYQMENCTDPEKTASLIFEFSHEIAYISGNTLLPLFFVSFRDLVCSLWIRYGQKYGTKELYYSAKKIFDCLLARDKEAVKDFITTSTMESIDGSRTIYYVD</sequence>
<dbReference type="Pfam" id="PF00392">
    <property type="entry name" value="GntR"/>
    <property type="match status" value="1"/>
</dbReference>
<evidence type="ECO:0000256" key="3">
    <source>
        <dbReference type="ARBA" id="ARBA00023163"/>
    </source>
</evidence>
<name>A0A0M6WD81_9FIRM</name>
<dbReference type="Pfam" id="PF07729">
    <property type="entry name" value="FCD"/>
    <property type="match status" value="1"/>
</dbReference>
<protein>
    <submittedName>
        <fullName evidence="6">FadR family transcriptional regulator</fullName>
    </submittedName>
    <submittedName>
        <fullName evidence="5">Regulatory protein GntR</fullName>
    </submittedName>
</protein>
<dbReference type="InterPro" id="IPR000524">
    <property type="entry name" value="Tscrpt_reg_HTH_GntR"/>
</dbReference>
<dbReference type="InterPro" id="IPR036390">
    <property type="entry name" value="WH_DNA-bd_sf"/>
</dbReference>
<evidence type="ECO:0000256" key="1">
    <source>
        <dbReference type="ARBA" id="ARBA00023015"/>
    </source>
</evidence>
<reference evidence="5" key="1">
    <citation type="submission" date="2015-05" db="EMBL/GenBank/DDBJ databases">
        <authorList>
            <person name="Wang D.B."/>
            <person name="Wang M."/>
        </authorList>
    </citation>
    <scope>NUCLEOTIDE SEQUENCE [LARGE SCALE GENOMIC DNA]</scope>
    <source>
        <strain evidence="5">L1-83</strain>
    </source>
</reference>
<dbReference type="AlphaFoldDB" id="A0A0M6WD81"/>
<dbReference type="InterPro" id="IPR008920">
    <property type="entry name" value="TF_FadR/GntR_C"/>
</dbReference>
<dbReference type="PANTHER" id="PTHR43537">
    <property type="entry name" value="TRANSCRIPTIONAL REGULATOR, GNTR FAMILY"/>
    <property type="match status" value="1"/>
</dbReference>
<evidence type="ECO:0000256" key="2">
    <source>
        <dbReference type="ARBA" id="ARBA00023125"/>
    </source>
</evidence>
<keyword evidence="1" id="KW-0805">Transcription regulation</keyword>
<keyword evidence="7" id="KW-1185">Reference proteome</keyword>
<dbReference type="GO" id="GO:0003700">
    <property type="term" value="F:DNA-binding transcription factor activity"/>
    <property type="evidence" value="ECO:0007669"/>
    <property type="project" value="InterPro"/>
</dbReference>
<accession>A0A0M6WD81</accession>
<evidence type="ECO:0000313" key="6">
    <source>
        <dbReference type="EMBL" id="RHC99562.1"/>
    </source>
</evidence>
<dbReference type="RefSeq" id="WP_021923754.1">
    <property type="nucleotide sequence ID" value="NZ_CVRS01000026.1"/>
</dbReference>
<dbReference type="PRINTS" id="PR00035">
    <property type="entry name" value="HTHGNTR"/>
</dbReference>
<dbReference type="EMBL" id="QSIQ01000033">
    <property type="protein sequence ID" value="RHC99562.1"/>
    <property type="molecule type" value="Genomic_DNA"/>
</dbReference>
<dbReference type="SMART" id="SM00345">
    <property type="entry name" value="HTH_GNTR"/>
    <property type="match status" value="1"/>
</dbReference>
<dbReference type="GO" id="GO:0003677">
    <property type="term" value="F:DNA binding"/>
    <property type="evidence" value="ECO:0007669"/>
    <property type="project" value="UniProtKB-KW"/>
</dbReference>
<dbReference type="Proteomes" id="UP000049828">
    <property type="component" value="Unassembled WGS sequence"/>
</dbReference>
<reference evidence="7" key="2">
    <citation type="submission" date="2015-05" db="EMBL/GenBank/DDBJ databases">
        <authorList>
            <consortium name="Pathogen Informatics"/>
        </authorList>
    </citation>
    <scope>NUCLEOTIDE SEQUENCE [LARGE SCALE GENOMIC DNA]</scope>
    <source>
        <strain evidence="7">L1-83</strain>
    </source>
</reference>
<evidence type="ECO:0000313" key="5">
    <source>
        <dbReference type="EMBL" id="CRL33934.1"/>
    </source>
</evidence>
<dbReference type="OrthoDB" id="9799482at2"/>
<dbReference type="CDD" id="cd07377">
    <property type="entry name" value="WHTH_GntR"/>
    <property type="match status" value="1"/>
</dbReference>